<dbReference type="EMBL" id="JBHSRF010000013">
    <property type="protein sequence ID" value="MFC6082027.1"/>
    <property type="molecule type" value="Genomic_DNA"/>
</dbReference>
<sequence length="362" mass="37294">MARYDIAVIGAGVVGASTARLLAAEGASVCVLDAGARGGRGSRAAAGVGVPSVRLLADPLMLGFAEAGRKQLLADIDELTGNDPGRLRTEAGVIRIVRTPQHREELEAAATSNPGYLGDWKDREQLAEVEPLLATDKIHGAYFDPAGLVMDSDGYVTLLQQAATAAGAQLRFGTQVYGVEHSASGVVLRTQDGPLEADLVVVAAGAWSGSIPGLTPLPVRPLRGQMLRLDASVTLRHVVSGSVYAAPSRSGTVVVGATEERAGFAETVTPEGLLVLTAFLGRMLPRLASGSLRDAWSGLRAAAPGGRPLIGTVPGQDRVIAATGHGGQGILTGGLTGRAVAGYLDTGDDEWVRAFAPSLERE</sequence>
<accession>A0ABW1NHJ8</accession>
<evidence type="ECO:0000313" key="3">
    <source>
        <dbReference type="EMBL" id="MFC6082027.1"/>
    </source>
</evidence>
<dbReference type="InterPro" id="IPR006076">
    <property type="entry name" value="FAD-dep_OxRdtase"/>
</dbReference>
<keyword evidence="4" id="KW-1185">Reference proteome</keyword>
<evidence type="ECO:0000256" key="1">
    <source>
        <dbReference type="ARBA" id="ARBA00023002"/>
    </source>
</evidence>
<gene>
    <name evidence="3" type="ORF">ACFP1K_12730</name>
</gene>
<name>A0ABW1NHJ8_9ACTN</name>
<feature type="domain" description="FAD dependent oxidoreductase" evidence="2">
    <location>
        <begin position="5"/>
        <end position="341"/>
    </location>
</feature>
<organism evidence="3 4">
    <name type="scientific">Sphaerisporangium aureirubrum</name>
    <dbReference type="NCBI Taxonomy" id="1544736"/>
    <lineage>
        <taxon>Bacteria</taxon>
        <taxon>Bacillati</taxon>
        <taxon>Actinomycetota</taxon>
        <taxon>Actinomycetes</taxon>
        <taxon>Streptosporangiales</taxon>
        <taxon>Streptosporangiaceae</taxon>
        <taxon>Sphaerisporangium</taxon>
    </lineage>
</organism>
<dbReference type="PANTHER" id="PTHR13847:SF289">
    <property type="entry name" value="GLYCINE OXIDASE"/>
    <property type="match status" value="1"/>
</dbReference>
<dbReference type="EC" id="1.-.-.-" evidence="3"/>
<proteinExistence type="predicted"/>
<dbReference type="Proteomes" id="UP001596137">
    <property type="component" value="Unassembled WGS sequence"/>
</dbReference>
<reference evidence="4" key="1">
    <citation type="journal article" date="2019" name="Int. J. Syst. Evol. Microbiol.">
        <title>The Global Catalogue of Microorganisms (GCM) 10K type strain sequencing project: providing services to taxonomists for standard genome sequencing and annotation.</title>
        <authorList>
            <consortium name="The Broad Institute Genomics Platform"/>
            <consortium name="The Broad Institute Genome Sequencing Center for Infectious Disease"/>
            <person name="Wu L."/>
            <person name="Ma J."/>
        </authorList>
    </citation>
    <scope>NUCLEOTIDE SEQUENCE [LARGE SCALE GENOMIC DNA]</scope>
    <source>
        <strain evidence="4">JCM 30346</strain>
    </source>
</reference>
<dbReference type="InterPro" id="IPR036188">
    <property type="entry name" value="FAD/NAD-bd_sf"/>
</dbReference>
<keyword evidence="1 3" id="KW-0560">Oxidoreductase</keyword>
<dbReference type="PANTHER" id="PTHR13847">
    <property type="entry name" value="SARCOSINE DEHYDROGENASE-RELATED"/>
    <property type="match status" value="1"/>
</dbReference>
<dbReference type="SUPFAM" id="SSF54373">
    <property type="entry name" value="FAD-linked reductases, C-terminal domain"/>
    <property type="match status" value="1"/>
</dbReference>
<dbReference type="Pfam" id="PF01266">
    <property type="entry name" value="DAO"/>
    <property type="match status" value="1"/>
</dbReference>
<evidence type="ECO:0000313" key="4">
    <source>
        <dbReference type="Proteomes" id="UP001596137"/>
    </source>
</evidence>
<dbReference type="RefSeq" id="WP_380751173.1">
    <property type="nucleotide sequence ID" value="NZ_JBHSRF010000013.1"/>
</dbReference>
<dbReference type="Gene3D" id="3.50.50.60">
    <property type="entry name" value="FAD/NAD(P)-binding domain"/>
    <property type="match status" value="1"/>
</dbReference>
<comment type="caution">
    <text evidence="3">The sequence shown here is derived from an EMBL/GenBank/DDBJ whole genome shotgun (WGS) entry which is preliminary data.</text>
</comment>
<dbReference type="SUPFAM" id="SSF51905">
    <property type="entry name" value="FAD/NAD(P)-binding domain"/>
    <property type="match status" value="1"/>
</dbReference>
<evidence type="ECO:0000259" key="2">
    <source>
        <dbReference type="Pfam" id="PF01266"/>
    </source>
</evidence>
<dbReference type="GO" id="GO:0016491">
    <property type="term" value="F:oxidoreductase activity"/>
    <property type="evidence" value="ECO:0007669"/>
    <property type="project" value="UniProtKB-KW"/>
</dbReference>
<dbReference type="Gene3D" id="3.30.9.10">
    <property type="entry name" value="D-Amino Acid Oxidase, subunit A, domain 2"/>
    <property type="match status" value="1"/>
</dbReference>
<protein>
    <submittedName>
        <fullName evidence="3">NAD(P)/FAD-dependent oxidoreductase</fullName>
        <ecNumber evidence="3">1.-.-.-</ecNumber>
    </submittedName>
</protein>